<sequence length="90" mass="9992">MPSSQSLARTSTSSYYRPAITTDYAGLYLSTPSICTIKSMKKRHSPKYEHRVPLATCFELPLCDRGKRTAHSLHAQDPSSVGISLPRQPL</sequence>
<evidence type="ECO:0000256" key="1">
    <source>
        <dbReference type="SAM" id="MobiDB-lite"/>
    </source>
</evidence>
<protein>
    <submittedName>
        <fullName evidence="2">Uncharacterized protein</fullName>
    </submittedName>
</protein>
<dbReference type="Proteomes" id="UP001152607">
    <property type="component" value="Unassembled WGS sequence"/>
</dbReference>
<gene>
    <name evidence="2" type="ORF">PDIGIT_LOCUS3065</name>
</gene>
<keyword evidence="3" id="KW-1185">Reference proteome</keyword>
<dbReference type="AlphaFoldDB" id="A0A9W4XFQ2"/>
<feature type="region of interest" description="Disordered" evidence="1">
    <location>
        <begin position="71"/>
        <end position="90"/>
    </location>
</feature>
<organism evidence="2 3">
    <name type="scientific">Periconia digitata</name>
    <dbReference type="NCBI Taxonomy" id="1303443"/>
    <lineage>
        <taxon>Eukaryota</taxon>
        <taxon>Fungi</taxon>
        <taxon>Dikarya</taxon>
        <taxon>Ascomycota</taxon>
        <taxon>Pezizomycotina</taxon>
        <taxon>Dothideomycetes</taxon>
        <taxon>Pleosporomycetidae</taxon>
        <taxon>Pleosporales</taxon>
        <taxon>Massarineae</taxon>
        <taxon>Periconiaceae</taxon>
        <taxon>Periconia</taxon>
    </lineage>
</organism>
<reference evidence="2" key="1">
    <citation type="submission" date="2023-01" db="EMBL/GenBank/DDBJ databases">
        <authorList>
            <person name="Van Ghelder C."/>
            <person name="Rancurel C."/>
        </authorList>
    </citation>
    <scope>NUCLEOTIDE SEQUENCE</scope>
    <source>
        <strain evidence="2">CNCM I-4278</strain>
    </source>
</reference>
<evidence type="ECO:0000313" key="3">
    <source>
        <dbReference type="Proteomes" id="UP001152607"/>
    </source>
</evidence>
<dbReference type="EMBL" id="CAOQHR010000002">
    <property type="protein sequence ID" value="CAI6307071.1"/>
    <property type="molecule type" value="Genomic_DNA"/>
</dbReference>
<evidence type="ECO:0000313" key="2">
    <source>
        <dbReference type="EMBL" id="CAI6307071.1"/>
    </source>
</evidence>
<comment type="caution">
    <text evidence="2">The sequence shown here is derived from an EMBL/GenBank/DDBJ whole genome shotgun (WGS) entry which is preliminary data.</text>
</comment>
<accession>A0A9W4XFQ2</accession>
<name>A0A9W4XFQ2_9PLEO</name>
<proteinExistence type="predicted"/>